<sequence length="132" mass="15162">MSEVLKFLQDNKVFYLATVGDDNQAHVRPLGFVMEYKGKLAFCTSNQKDMYKQMEKNPKVEITCIDDKYNTLRLSGKFISCTNKESQQKALDIMPMLSNMYSVDDGKFEIFALDNAKAYCMDMTGHKKELTV</sequence>
<comment type="caution">
    <text evidence="2">The sequence shown here is derived from an EMBL/GenBank/DDBJ whole genome shotgun (WGS) entry which is preliminary data.</text>
</comment>
<dbReference type="InterPro" id="IPR011576">
    <property type="entry name" value="Pyridox_Oxase_N"/>
</dbReference>
<dbReference type="RefSeq" id="WP_183862755.1">
    <property type="nucleotide sequence ID" value="NZ_JACHFH010000036.1"/>
</dbReference>
<evidence type="ECO:0000259" key="1">
    <source>
        <dbReference type="Pfam" id="PF01243"/>
    </source>
</evidence>
<protein>
    <submittedName>
        <fullName evidence="2">Putative pyridoxamine 5'-phosphate oxidase family protein</fullName>
    </submittedName>
</protein>
<proteinExistence type="predicted"/>
<dbReference type="Proteomes" id="UP000559117">
    <property type="component" value="Unassembled WGS sequence"/>
</dbReference>
<organism evidence="2 3">
    <name type="scientific">Pectinatus brassicae</name>
    <dbReference type="NCBI Taxonomy" id="862415"/>
    <lineage>
        <taxon>Bacteria</taxon>
        <taxon>Bacillati</taxon>
        <taxon>Bacillota</taxon>
        <taxon>Negativicutes</taxon>
        <taxon>Selenomonadales</taxon>
        <taxon>Selenomonadaceae</taxon>
        <taxon>Pectinatus</taxon>
    </lineage>
</organism>
<dbReference type="SUPFAM" id="SSF50475">
    <property type="entry name" value="FMN-binding split barrel"/>
    <property type="match status" value="1"/>
</dbReference>
<name>A0A840UWE6_9FIRM</name>
<dbReference type="EMBL" id="JACHFH010000036">
    <property type="protein sequence ID" value="MBB5337164.1"/>
    <property type="molecule type" value="Genomic_DNA"/>
</dbReference>
<dbReference type="Gene3D" id="2.30.110.10">
    <property type="entry name" value="Electron Transport, Fmn-binding Protein, Chain A"/>
    <property type="match status" value="1"/>
</dbReference>
<evidence type="ECO:0000313" key="2">
    <source>
        <dbReference type="EMBL" id="MBB5337164.1"/>
    </source>
</evidence>
<gene>
    <name evidence="2" type="ORF">HNR32_002321</name>
</gene>
<keyword evidence="3" id="KW-1185">Reference proteome</keyword>
<feature type="domain" description="Pyridoxamine 5'-phosphate oxidase N-terminal" evidence="1">
    <location>
        <begin position="3"/>
        <end position="90"/>
    </location>
</feature>
<dbReference type="Pfam" id="PF01243">
    <property type="entry name" value="PNPOx_N"/>
    <property type="match status" value="1"/>
</dbReference>
<dbReference type="AlphaFoldDB" id="A0A840UWE6"/>
<reference evidence="2 3" key="1">
    <citation type="submission" date="2020-08" db="EMBL/GenBank/DDBJ databases">
        <title>Genomic Encyclopedia of Type Strains, Phase IV (KMG-IV): sequencing the most valuable type-strain genomes for metagenomic binning, comparative biology and taxonomic classification.</title>
        <authorList>
            <person name="Goeker M."/>
        </authorList>
    </citation>
    <scope>NUCLEOTIDE SEQUENCE [LARGE SCALE GENOMIC DNA]</scope>
    <source>
        <strain evidence="2 3">DSM 24661</strain>
    </source>
</reference>
<evidence type="ECO:0000313" key="3">
    <source>
        <dbReference type="Proteomes" id="UP000559117"/>
    </source>
</evidence>
<accession>A0A840UWE6</accession>
<dbReference type="InterPro" id="IPR012349">
    <property type="entry name" value="Split_barrel_FMN-bd"/>
</dbReference>